<feature type="transmembrane region" description="Helical" evidence="7">
    <location>
        <begin position="83"/>
        <end position="106"/>
    </location>
</feature>
<evidence type="ECO:0000256" key="3">
    <source>
        <dbReference type="ARBA" id="ARBA00022692"/>
    </source>
</evidence>
<reference evidence="9" key="1">
    <citation type="journal article" date="2004" name="Nature">
        <title>Genome duplication in the teleost fish Tetraodon nigroviridis reveals the early vertebrate proto-karyotype.</title>
        <authorList>
            <person name="Jaillon O."/>
            <person name="Aury J.-M."/>
            <person name="Brunet F."/>
            <person name="Petit J.-L."/>
            <person name="Stange-Thomann N."/>
            <person name="Mauceli E."/>
            <person name="Bouneau L."/>
            <person name="Fischer C."/>
            <person name="Ozouf-Costaz C."/>
            <person name="Bernot A."/>
            <person name="Nicaud S."/>
            <person name="Jaffe D."/>
            <person name="Fisher S."/>
            <person name="Lutfalla G."/>
            <person name="Dossat C."/>
            <person name="Segurens B."/>
            <person name="Dasilva C."/>
            <person name="Salanoubat M."/>
            <person name="Levy M."/>
            <person name="Boudet N."/>
            <person name="Castellano S."/>
            <person name="Anthouard V."/>
            <person name="Jubin C."/>
            <person name="Castelli V."/>
            <person name="Katinka M."/>
            <person name="Vacherie B."/>
            <person name="Biemont C."/>
            <person name="Skalli Z."/>
            <person name="Cattolico L."/>
            <person name="Poulain J."/>
            <person name="De Berardinis V."/>
            <person name="Cruaud C."/>
            <person name="Duprat S."/>
            <person name="Brottier P."/>
            <person name="Coutanceau J.-P."/>
            <person name="Gouzy J."/>
            <person name="Parra G."/>
            <person name="Lardier G."/>
            <person name="Chapple C."/>
            <person name="McKernan K.J."/>
            <person name="McEwan P."/>
            <person name="Bosak S."/>
            <person name="Kellis M."/>
            <person name="Volff J.-N."/>
            <person name="Guigo R."/>
            <person name="Zody M.C."/>
            <person name="Mesirov J."/>
            <person name="Lindblad-Toh K."/>
            <person name="Birren B."/>
            <person name="Nusbaum C."/>
            <person name="Kahn D."/>
            <person name="Robinson-Rechavi M."/>
            <person name="Laudet V."/>
            <person name="Schachter V."/>
            <person name="Quetier F."/>
            <person name="Saurin W."/>
            <person name="Scarpelli C."/>
            <person name="Wincker P."/>
            <person name="Lander E.S."/>
            <person name="Weissenbach J."/>
            <person name="Roest Crollius H."/>
        </authorList>
    </citation>
    <scope>NUCLEOTIDE SEQUENCE [LARGE SCALE GENOMIC DNA]</scope>
</reference>
<dbReference type="PIRSF" id="PIRSF002419">
    <property type="entry name" value="Tetraspanin"/>
    <property type="match status" value="1"/>
</dbReference>
<comment type="similarity">
    <text evidence="2 7">Belongs to the tetraspanin (TM4SF) family.</text>
</comment>
<organism evidence="8 9">
    <name type="scientific">Tetraodon nigroviridis</name>
    <name type="common">Spotted green pufferfish</name>
    <name type="synonym">Chelonodon nigroviridis</name>
    <dbReference type="NCBI Taxonomy" id="99883"/>
    <lineage>
        <taxon>Eukaryota</taxon>
        <taxon>Metazoa</taxon>
        <taxon>Chordata</taxon>
        <taxon>Craniata</taxon>
        <taxon>Vertebrata</taxon>
        <taxon>Euteleostomi</taxon>
        <taxon>Actinopterygii</taxon>
        <taxon>Neopterygii</taxon>
        <taxon>Teleostei</taxon>
        <taxon>Neoteleostei</taxon>
        <taxon>Acanthomorphata</taxon>
        <taxon>Eupercaria</taxon>
        <taxon>Tetraodontiformes</taxon>
        <taxon>Tetradontoidea</taxon>
        <taxon>Tetraodontidae</taxon>
        <taxon>Tetraodon</taxon>
    </lineage>
</organism>
<dbReference type="InterPro" id="IPR018499">
    <property type="entry name" value="Tetraspanin/Peripherin"/>
</dbReference>
<accession>H3BXZ1</accession>
<name>H3BXZ1_TETNG</name>
<dbReference type="PRINTS" id="PR00259">
    <property type="entry name" value="TMFOUR"/>
</dbReference>
<evidence type="ECO:0000256" key="6">
    <source>
        <dbReference type="PIRSR" id="PIRSR002419-1"/>
    </source>
</evidence>
<dbReference type="HOGENOM" id="CLU_055524_4_3_1"/>
<keyword evidence="9" id="KW-1185">Reference proteome</keyword>
<evidence type="ECO:0000256" key="7">
    <source>
        <dbReference type="RuleBase" id="RU361218"/>
    </source>
</evidence>
<dbReference type="Pfam" id="PF00335">
    <property type="entry name" value="Tetraspanin"/>
    <property type="match status" value="1"/>
</dbReference>
<keyword evidence="6" id="KW-1015">Disulfide bond</keyword>
<evidence type="ECO:0000256" key="1">
    <source>
        <dbReference type="ARBA" id="ARBA00004141"/>
    </source>
</evidence>
<dbReference type="InterPro" id="IPR008952">
    <property type="entry name" value="Tetraspanin_EC2_sf"/>
</dbReference>
<reference evidence="8" key="3">
    <citation type="submission" date="2025-09" db="UniProtKB">
        <authorList>
            <consortium name="Ensembl"/>
        </authorList>
    </citation>
    <scope>IDENTIFICATION</scope>
</reference>
<dbReference type="PANTHER" id="PTHR19282">
    <property type="entry name" value="TETRASPANIN"/>
    <property type="match status" value="1"/>
</dbReference>
<comment type="caution">
    <text evidence="7">Lacks conserved residue(s) required for the propagation of feature annotation.</text>
</comment>
<keyword evidence="5 7" id="KW-0472">Membrane</keyword>
<comment type="subcellular location">
    <subcellularLocation>
        <location evidence="1 7">Membrane</location>
        <topology evidence="1 7">Multi-pass membrane protein</topology>
    </subcellularLocation>
</comment>
<keyword evidence="4 7" id="KW-1133">Transmembrane helix</keyword>
<dbReference type="InterPro" id="IPR000301">
    <property type="entry name" value="Tetraspanin_animals"/>
</dbReference>
<dbReference type="Proteomes" id="UP000007303">
    <property type="component" value="Unassembled WGS sequence"/>
</dbReference>
<feature type="transmembrane region" description="Helical" evidence="7">
    <location>
        <begin position="12"/>
        <end position="30"/>
    </location>
</feature>
<sequence length="235" mass="26504">MNQSCISCLKTLLMSLNLLCWLCSAFVIAFGEFQMMHSKFSTLIGTFWPIYPANTLVVTGTIAACVCYIGVFGGMRENRCMLISFFILLFILMLVELAMACVFLVYSRKVDAYMENDLKQSLEIYRMSSRGEHKNLKDEFDAVQGLFQCCGVHGVEDWKNNTPISCCKQDPCNGPHTTTTTNWQEGCLGKLKNWFASNFLSTGAGVVTMFIIQVWNVWSVSTSHCFATWVDTDML</sequence>
<dbReference type="SUPFAM" id="SSF48652">
    <property type="entry name" value="Tetraspanin"/>
    <property type="match status" value="1"/>
</dbReference>
<dbReference type="InParanoid" id="H3BXZ1"/>
<reference evidence="8" key="2">
    <citation type="submission" date="2025-08" db="UniProtKB">
        <authorList>
            <consortium name="Ensembl"/>
        </authorList>
    </citation>
    <scope>IDENTIFICATION</scope>
</reference>
<proteinExistence type="inferred from homology"/>
<evidence type="ECO:0000256" key="4">
    <source>
        <dbReference type="ARBA" id="ARBA00022989"/>
    </source>
</evidence>
<dbReference type="Gene3D" id="1.10.1450.10">
    <property type="entry name" value="Tetraspanin"/>
    <property type="match status" value="1"/>
</dbReference>
<evidence type="ECO:0000256" key="5">
    <source>
        <dbReference type="ARBA" id="ARBA00023136"/>
    </source>
</evidence>
<dbReference type="GeneTree" id="ENSGT00940000159669"/>
<dbReference type="PANTHER" id="PTHR19282:SF39">
    <property type="entry name" value="LEUKOCYTE SURFACE ANTIGEN CD53"/>
    <property type="match status" value="1"/>
</dbReference>
<dbReference type="GO" id="GO:0005886">
    <property type="term" value="C:plasma membrane"/>
    <property type="evidence" value="ECO:0007669"/>
    <property type="project" value="TreeGrafter"/>
</dbReference>
<dbReference type="Ensembl" id="ENSTNIT00000000096.1">
    <property type="protein sequence ID" value="ENSTNIP00000000856.1"/>
    <property type="gene ID" value="ENSTNIG00000001380.1"/>
</dbReference>
<evidence type="ECO:0000313" key="9">
    <source>
        <dbReference type="Proteomes" id="UP000007303"/>
    </source>
</evidence>
<keyword evidence="3 7" id="KW-0812">Transmembrane</keyword>
<evidence type="ECO:0000313" key="8">
    <source>
        <dbReference type="Ensembl" id="ENSTNIP00000000856.1"/>
    </source>
</evidence>
<dbReference type="AlphaFoldDB" id="H3BXZ1"/>
<feature type="disulfide bond" evidence="6">
    <location>
        <begin position="150"/>
        <end position="167"/>
    </location>
</feature>
<feature type="transmembrane region" description="Helical" evidence="7">
    <location>
        <begin position="50"/>
        <end position="71"/>
    </location>
</feature>
<dbReference type="OMA" id="CNIADQP"/>
<evidence type="ECO:0000256" key="2">
    <source>
        <dbReference type="ARBA" id="ARBA00006840"/>
    </source>
</evidence>
<feature type="disulfide bond" evidence="6">
    <location>
        <begin position="149"/>
        <end position="187"/>
    </location>
</feature>
<protein>
    <recommendedName>
        <fullName evidence="7">Tetraspanin</fullName>
    </recommendedName>
</protein>